<feature type="compositionally biased region" description="Basic and acidic residues" evidence="1">
    <location>
        <begin position="34"/>
        <end position="43"/>
    </location>
</feature>
<feature type="compositionally biased region" description="Low complexity" evidence="1">
    <location>
        <begin position="7"/>
        <end position="19"/>
    </location>
</feature>
<proteinExistence type="predicted"/>
<protein>
    <submittedName>
        <fullName evidence="2">Uncharacterized protein</fullName>
    </submittedName>
</protein>
<evidence type="ECO:0000313" key="2">
    <source>
        <dbReference type="EMBL" id="QOZ61972.1"/>
    </source>
</evidence>
<reference evidence="2 3" key="1">
    <citation type="submission" date="2018-06" db="EMBL/GenBank/DDBJ databases">
        <title>Comparative genomics of rhizobia nodulating Arachis hypogaea in China.</title>
        <authorList>
            <person name="Li Y."/>
        </authorList>
    </citation>
    <scope>NUCLEOTIDE SEQUENCE [LARGE SCALE GENOMIC DNA]</scope>
    <source>
        <strain evidence="2 3">CCBAU 51658</strain>
    </source>
</reference>
<accession>A0ABX6UL96</accession>
<organism evidence="2 3">
    <name type="scientific">Bradyrhizobium guangdongense</name>
    <dbReference type="NCBI Taxonomy" id="1325090"/>
    <lineage>
        <taxon>Bacteria</taxon>
        <taxon>Pseudomonadati</taxon>
        <taxon>Pseudomonadota</taxon>
        <taxon>Alphaproteobacteria</taxon>
        <taxon>Hyphomicrobiales</taxon>
        <taxon>Nitrobacteraceae</taxon>
        <taxon>Bradyrhizobium</taxon>
    </lineage>
</organism>
<sequence length="103" mass="11090">MSGRGVGVRSVASRRMAAGLPGPTGPEAGMQDVLRPDETDQSRPLKRFTLHRSGLLRRMMPSGTAVSTQEHTEIVFEGTESSCYPWCSLGAEGIVSSTSRRPN</sequence>
<dbReference type="EMBL" id="CP030057">
    <property type="protein sequence ID" value="QOZ61972.1"/>
    <property type="molecule type" value="Genomic_DNA"/>
</dbReference>
<dbReference type="Proteomes" id="UP000593880">
    <property type="component" value="Chromosome"/>
</dbReference>
<evidence type="ECO:0000313" key="3">
    <source>
        <dbReference type="Proteomes" id="UP000593880"/>
    </source>
</evidence>
<keyword evidence="3" id="KW-1185">Reference proteome</keyword>
<gene>
    <name evidence="2" type="ORF">XH86_26925</name>
</gene>
<feature type="region of interest" description="Disordered" evidence="1">
    <location>
        <begin position="1"/>
        <end position="43"/>
    </location>
</feature>
<name>A0ABX6UL96_9BRAD</name>
<evidence type="ECO:0000256" key="1">
    <source>
        <dbReference type="SAM" id="MobiDB-lite"/>
    </source>
</evidence>